<evidence type="ECO:0000313" key="3">
    <source>
        <dbReference type="EMBL" id="KAF2663189.1"/>
    </source>
</evidence>
<keyword evidence="2" id="KW-1133">Transmembrane helix</keyword>
<feature type="transmembrane region" description="Helical" evidence="2">
    <location>
        <begin position="113"/>
        <end position="140"/>
    </location>
</feature>
<feature type="transmembrane region" description="Helical" evidence="2">
    <location>
        <begin position="232"/>
        <end position="254"/>
    </location>
</feature>
<proteinExistence type="predicted"/>
<dbReference type="AlphaFoldDB" id="A0A6A6TSZ9"/>
<organism evidence="3 4">
    <name type="scientific">Microthyrium microscopicum</name>
    <dbReference type="NCBI Taxonomy" id="703497"/>
    <lineage>
        <taxon>Eukaryota</taxon>
        <taxon>Fungi</taxon>
        <taxon>Dikarya</taxon>
        <taxon>Ascomycota</taxon>
        <taxon>Pezizomycotina</taxon>
        <taxon>Dothideomycetes</taxon>
        <taxon>Dothideomycetes incertae sedis</taxon>
        <taxon>Microthyriales</taxon>
        <taxon>Microthyriaceae</taxon>
        <taxon>Microthyrium</taxon>
    </lineage>
</organism>
<name>A0A6A6TSZ9_9PEZI</name>
<keyword evidence="2" id="KW-0812">Transmembrane</keyword>
<feature type="transmembrane region" description="Helical" evidence="2">
    <location>
        <begin position="195"/>
        <end position="220"/>
    </location>
</feature>
<dbReference type="Proteomes" id="UP000799302">
    <property type="component" value="Unassembled WGS sequence"/>
</dbReference>
<evidence type="ECO:0000256" key="2">
    <source>
        <dbReference type="SAM" id="Phobius"/>
    </source>
</evidence>
<keyword evidence="2" id="KW-0472">Membrane</keyword>
<sequence length="303" mass="34735">MLSSKKWIQYISLELRAFWSCLNLRYPVFILWVITLPHYRLYHFNTIEPILCIARLSSEPDCVDLLHYQITQWRSRKEVELQYTSIASAILAGAVIGSLSWTWVPDSYWLSSALWYCAIVVSIFGVLTSAQLLSILHILGPLDAPGLTEKSRIELVNDRYLPLLVTKPIEHGNRHYSGRKGGRNARWKMVFTWQFATMCLSYGVCLYLGGLTIVVCSPLIHQKSWSGESNIAIVYLGFGFLATASFIYSSFYIYHYVELDYDEKQWTNRRIMADISPSDTRRPLETEFSTYGDRPSGSASVKP</sequence>
<feature type="region of interest" description="Disordered" evidence="1">
    <location>
        <begin position="283"/>
        <end position="303"/>
    </location>
</feature>
<keyword evidence="4" id="KW-1185">Reference proteome</keyword>
<protein>
    <submittedName>
        <fullName evidence="3">Uncharacterized protein</fullName>
    </submittedName>
</protein>
<evidence type="ECO:0000313" key="4">
    <source>
        <dbReference type="Proteomes" id="UP000799302"/>
    </source>
</evidence>
<gene>
    <name evidence="3" type="ORF">BT63DRAFT_128985</name>
</gene>
<reference evidence="3" key="1">
    <citation type="journal article" date="2020" name="Stud. Mycol.">
        <title>101 Dothideomycetes genomes: a test case for predicting lifestyles and emergence of pathogens.</title>
        <authorList>
            <person name="Haridas S."/>
            <person name="Albert R."/>
            <person name="Binder M."/>
            <person name="Bloem J."/>
            <person name="Labutti K."/>
            <person name="Salamov A."/>
            <person name="Andreopoulos B."/>
            <person name="Baker S."/>
            <person name="Barry K."/>
            <person name="Bills G."/>
            <person name="Bluhm B."/>
            <person name="Cannon C."/>
            <person name="Castanera R."/>
            <person name="Culley D."/>
            <person name="Daum C."/>
            <person name="Ezra D."/>
            <person name="Gonzalez J."/>
            <person name="Henrissat B."/>
            <person name="Kuo A."/>
            <person name="Liang C."/>
            <person name="Lipzen A."/>
            <person name="Lutzoni F."/>
            <person name="Magnuson J."/>
            <person name="Mondo S."/>
            <person name="Nolan M."/>
            <person name="Ohm R."/>
            <person name="Pangilinan J."/>
            <person name="Park H.-J."/>
            <person name="Ramirez L."/>
            <person name="Alfaro M."/>
            <person name="Sun H."/>
            <person name="Tritt A."/>
            <person name="Yoshinaga Y."/>
            <person name="Zwiers L.-H."/>
            <person name="Turgeon B."/>
            <person name="Goodwin S."/>
            <person name="Spatafora J."/>
            <person name="Crous P."/>
            <person name="Grigoriev I."/>
        </authorList>
    </citation>
    <scope>NUCLEOTIDE SEQUENCE</scope>
    <source>
        <strain evidence="3">CBS 115976</strain>
    </source>
</reference>
<accession>A0A6A6TSZ9</accession>
<evidence type="ECO:0000256" key="1">
    <source>
        <dbReference type="SAM" id="MobiDB-lite"/>
    </source>
</evidence>
<dbReference type="EMBL" id="MU004247">
    <property type="protein sequence ID" value="KAF2663189.1"/>
    <property type="molecule type" value="Genomic_DNA"/>
</dbReference>
<dbReference type="OrthoDB" id="630895at2759"/>
<feature type="transmembrane region" description="Helical" evidence="2">
    <location>
        <begin position="81"/>
        <end position="101"/>
    </location>
</feature>